<dbReference type="Gene3D" id="2.20.25.10">
    <property type="match status" value="1"/>
</dbReference>
<gene>
    <name evidence="6" type="ORF">ENQ77_04390</name>
</gene>
<dbReference type="Pfam" id="PF02150">
    <property type="entry name" value="Zn_ribbon_RPB9"/>
    <property type="match status" value="1"/>
</dbReference>
<dbReference type="PROSITE" id="PS51133">
    <property type="entry name" value="ZF_TFIIS_2"/>
    <property type="match status" value="1"/>
</dbReference>
<dbReference type="InterPro" id="IPR006288">
    <property type="entry name" value="TFS"/>
</dbReference>
<dbReference type="AlphaFoldDB" id="A0A7C2NZB0"/>
<keyword evidence="1" id="KW-0479">Metal-binding</keyword>
<dbReference type="GO" id="GO:0008270">
    <property type="term" value="F:zinc ion binding"/>
    <property type="evidence" value="ECO:0007669"/>
    <property type="project" value="UniProtKB-KW"/>
</dbReference>
<dbReference type="GO" id="GO:0006351">
    <property type="term" value="P:DNA-templated transcription"/>
    <property type="evidence" value="ECO:0007669"/>
    <property type="project" value="InterPro"/>
</dbReference>
<dbReference type="GO" id="GO:0003899">
    <property type="term" value="F:DNA-directed RNA polymerase activity"/>
    <property type="evidence" value="ECO:0007669"/>
    <property type="project" value="InterPro"/>
</dbReference>
<dbReference type="GO" id="GO:0006355">
    <property type="term" value="P:regulation of DNA-templated transcription"/>
    <property type="evidence" value="ECO:0007669"/>
    <property type="project" value="InterPro"/>
</dbReference>
<comment type="caution">
    <text evidence="6">The sequence shown here is derived from an EMBL/GenBank/DDBJ whole genome shotgun (WGS) entry which is preliminary data.</text>
</comment>
<dbReference type="GO" id="GO:0003676">
    <property type="term" value="F:nucleic acid binding"/>
    <property type="evidence" value="ECO:0007669"/>
    <property type="project" value="InterPro"/>
</dbReference>
<keyword evidence="3" id="KW-0862">Zinc</keyword>
<keyword evidence="2" id="KW-0863">Zinc-finger</keyword>
<protein>
    <submittedName>
        <fullName evidence="6">Transcription factor S</fullName>
    </submittedName>
</protein>
<reference evidence="6" key="1">
    <citation type="journal article" date="2020" name="mSystems">
        <title>Genome- and Community-Level Interaction Insights into Carbon Utilization and Element Cycling Functions of Hydrothermarchaeota in Hydrothermal Sediment.</title>
        <authorList>
            <person name="Zhou Z."/>
            <person name="Liu Y."/>
            <person name="Xu W."/>
            <person name="Pan J."/>
            <person name="Luo Z.H."/>
            <person name="Li M."/>
        </authorList>
    </citation>
    <scope>NUCLEOTIDE SEQUENCE [LARGE SCALE GENOMIC DNA]</scope>
    <source>
        <strain evidence="6">SpSt-34</strain>
    </source>
</reference>
<dbReference type="EMBL" id="DSOL01000130">
    <property type="protein sequence ID" value="HEN27890.1"/>
    <property type="molecule type" value="Genomic_DNA"/>
</dbReference>
<evidence type="ECO:0000256" key="3">
    <source>
        <dbReference type="ARBA" id="ARBA00022833"/>
    </source>
</evidence>
<feature type="domain" description="TFIIS-type" evidence="5">
    <location>
        <begin position="73"/>
        <end position="113"/>
    </location>
</feature>
<dbReference type="PANTHER" id="PTHR11239">
    <property type="entry name" value="DNA-DIRECTED RNA POLYMERASE"/>
    <property type="match status" value="1"/>
</dbReference>
<keyword evidence="4" id="KW-0805">Transcription regulation</keyword>
<sequence>MEFCPKCGTRLVPKNVKSGKKESLSLICPKCGYKKTMAEEEAPKVAKIIKPNPQRLVAVIGKEEQELRTLPTVQVECPKCGNNLAYVWQVQTRGADESSTQFLRCTKCGYTFREYS</sequence>
<dbReference type="NCBIfam" id="TIGR01384">
    <property type="entry name" value="TFS_arch"/>
    <property type="match status" value="1"/>
</dbReference>
<evidence type="ECO:0000313" key="6">
    <source>
        <dbReference type="EMBL" id="HEN27890.1"/>
    </source>
</evidence>
<evidence type="ECO:0000259" key="5">
    <source>
        <dbReference type="PROSITE" id="PS51133"/>
    </source>
</evidence>
<accession>A0A7C2NZB0</accession>
<dbReference type="InterPro" id="IPR001529">
    <property type="entry name" value="Zn_ribbon_RPB9"/>
</dbReference>
<evidence type="ECO:0000256" key="1">
    <source>
        <dbReference type="ARBA" id="ARBA00022723"/>
    </source>
</evidence>
<dbReference type="PANTHER" id="PTHR11239:SF12">
    <property type="entry name" value="DNA-DIRECTED RNA POLYMERASE III SUBUNIT RPC10"/>
    <property type="match status" value="1"/>
</dbReference>
<dbReference type="InterPro" id="IPR001222">
    <property type="entry name" value="Znf_TFIIS"/>
</dbReference>
<evidence type="ECO:0000256" key="4">
    <source>
        <dbReference type="ARBA" id="ARBA00023015"/>
    </source>
</evidence>
<evidence type="ECO:0000256" key="2">
    <source>
        <dbReference type="ARBA" id="ARBA00022771"/>
    </source>
</evidence>
<dbReference type="Pfam" id="PF01096">
    <property type="entry name" value="Zn_ribbon_TFIIS"/>
    <property type="match status" value="1"/>
</dbReference>
<dbReference type="SMART" id="SM00440">
    <property type="entry name" value="ZnF_C2C2"/>
    <property type="match status" value="1"/>
</dbReference>
<organism evidence="6">
    <name type="scientific">candidate division WOR-3 bacterium</name>
    <dbReference type="NCBI Taxonomy" id="2052148"/>
    <lineage>
        <taxon>Bacteria</taxon>
        <taxon>Bacteria division WOR-3</taxon>
    </lineage>
</organism>
<name>A0A7C2NZB0_UNCW3</name>
<dbReference type="CDD" id="cd10511">
    <property type="entry name" value="Zn-ribbon_TFS"/>
    <property type="match status" value="1"/>
</dbReference>
<proteinExistence type="predicted"/>
<dbReference type="InterPro" id="IPR012164">
    <property type="entry name" value="Rpa12/Rpb9/Rpc10/TFS"/>
</dbReference>
<dbReference type="PIRSF" id="PIRSF005586">
    <property type="entry name" value="RNApol_RpoM"/>
    <property type="match status" value="1"/>
</dbReference>
<dbReference type="SUPFAM" id="SSF57783">
    <property type="entry name" value="Zinc beta-ribbon"/>
    <property type="match status" value="1"/>
</dbReference>
<keyword evidence="4" id="KW-0804">Transcription</keyword>